<accession>A0A915KGC5</accession>
<dbReference type="AlphaFoldDB" id="A0A915KGC5"/>
<organism evidence="1 2">
    <name type="scientific">Romanomermis culicivorax</name>
    <name type="common">Nematode worm</name>
    <dbReference type="NCBI Taxonomy" id="13658"/>
    <lineage>
        <taxon>Eukaryota</taxon>
        <taxon>Metazoa</taxon>
        <taxon>Ecdysozoa</taxon>
        <taxon>Nematoda</taxon>
        <taxon>Enoplea</taxon>
        <taxon>Dorylaimia</taxon>
        <taxon>Mermithida</taxon>
        <taxon>Mermithoidea</taxon>
        <taxon>Mermithidae</taxon>
        <taxon>Romanomermis</taxon>
    </lineage>
</organism>
<protein>
    <submittedName>
        <fullName evidence="2">Uncharacterized protein</fullName>
    </submittedName>
</protein>
<evidence type="ECO:0000313" key="2">
    <source>
        <dbReference type="WBParaSite" id="nRc.2.0.1.t37792-RA"/>
    </source>
</evidence>
<name>A0A915KGC5_ROMCU</name>
<reference evidence="2" key="1">
    <citation type="submission" date="2022-11" db="UniProtKB">
        <authorList>
            <consortium name="WormBaseParasite"/>
        </authorList>
    </citation>
    <scope>IDENTIFICATION</scope>
</reference>
<dbReference type="Proteomes" id="UP000887565">
    <property type="component" value="Unplaced"/>
</dbReference>
<keyword evidence="1" id="KW-1185">Reference proteome</keyword>
<proteinExistence type="predicted"/>
<evidence type="ECO:0000313" key="1">
    <source>
        <dbReference type="Proteomes" id="UP000887565"/>
    </source>
</evidence>
<sequence>MFSGAELVPSKIFTFTTMKDSSMPNCTSIIRKTTVKMITCKVLHQKQKEEKLYDEKGGNEGKQR</sequence>
<dbReference type="WBParaSite" id="nRc.2.0.1.t37792-RA">
    <property type="protein sequence ID" value="nRc.2.0.1.t37792-RA"/>
    <property type="gene ID" value="nRc.2.0.1.g37792"/>
</dbReference>